<dbReference type="Proteomes" id="UP001169719">
    <property type="component" value="Unassembled WGS sequence"/>
</dbReference>
<name>A0ABT7Y4P0_9VIBR</name>
<evidence type="ECO:0000313" key="3">
    <source>
        <dbReference type="Proteomes" id="UP001169719"/>
    </source>
</evidence>
<dbReference type="RefSeq" id="WP_289962993.1">
    <property type="nucleotide sequence ID" value="NZ_JAUEOZ010000002.1"/>
</dbReference>
<accession>A0ABT7Y4P0</accession>
<keyword evidence="1" id="KW-0472">Membrane</keyword>
<evidence type="ECO:0000313" key="2">
    <source>
        <dbReference type="EMBL" id="MDN2482941.1"/>
    </source>
</evidence>
<keyword evidence="1" id="KW-0812">Transmembrane</keyword>
<gene>
    <name evidence="2" type="ORF">QWJ08_16485</name>
</gene>
<comment type="caution">
    <text evidence="2">The sequence shown here is derived from an EMBL/GenBank/DDBJ whole genome shotgun (WGS) entry which is preliminary data.</text>
</comment>
<organism evidence="2 3">
    <name type="scientific">Vibrio agarivorans</name>
    <dbReference type="NCBI Taxonomy" id="153622"/>
    <lineage>
        <taxon>Bacteria</taxon>
        <taxon>Pseudomonadati</taxon>
        <taxon>Pseudomonadota</taxon>
        <taxon>Gammaproteobacteria</taxon>
        <taxon>Vibrionales</taxon>
        <taxon>Vibrionaceae</taxon>
        <taxon>Vibrio</taxon>
    </lineage>
</organism>
<sequence length="79" mass="9036">MILKRIEQVLELNSLAYEIGGNVIYCKLGGGANEIKIRYQASDNTFRLNYGFWNQVVLFFCTATAFMTLNLSLPDWNSH</sequence>
<dbReference type="EMBL" id="JAUEOZ010000002">
    <property type="protein sequence ID" value="MDN2482941.1"/>
    <property type="molecule type" value="Genomic_DNA"/>
</dbReference>
<keyword evidence="1" id="KW-1133">Transmembrane helix</keyword>
<evidence type="ECO:0000256" key="1">
    <source>
        <dbReference type="SAM" id="Phobius"/>
    </source>
</evidence>
<reference evidence="2" key="1">
    <citation type="submission" date="2024-05" db="EMBL/GenBank/DDBJ databases">
        <title>Genome Sequences of Four Agar- Degrading Marine Bacteria.</title>
        <authorList>
            <person name="Phillips E.K."/>
            <person name="Shaffer J.C."/>
            <person name="Henson M.W."/>
            <person name="Temperton B."/>
            <person name="Thrash C.J."/>
            <person name="Martin M.O."/>
        </authorList>
    </citation>
    <scope>NUCLEOTIDE SEQUENCE</scope>
    <source>
        <strain evidence="2">EKP203</strain>
    </source>
</reference>
<feature type="transmembrane region" description="Helical" evidence="1">
    <location>
        <begin position="52"/>
        <end position="73"/>
    </location>
</feature>
<keyword evidence="3" id="KW-1185">Reference proteome</keyword>
<proteinExistence type="predicted"/>
<protein>
    <submittedName>
        <fullName evidence="2">Uncharacterized protein</fullName>
    </submittedName>
</protein>